<accession>B5CWR1</accession>
<reference evidence="1 2" key="2">
    <citation type="submission" date="2008-08" db="EMBL/GenBank/DDBJ databases">
        <authorList>
            <person name="Fulton L."/>
            <person name="Clifton S."/>
            <person name="Fulton B."/>
            <person name="Xu J."/>
            <person name="Minx P."/>
            <person name="Pepin K.H."/>
            <person name="Johnson M."/>
            <person name="Thiruvilangam P."/>
            <person name="Bhonagiri V."/>
            <person name="Nash W.E."/>
            <person name="Mardis E.R."/>
            <person name="Wilson R.K."/>
        </authorList>
    </citation>
    <scope>NUCLEOTIDE SEQUENCE [LARGE SCALE GENOMIC DNA]</scope>
    <source>
        <strain evidence="2">DSM 17135 / JCM 12973 / M2</strain>
    </source>
</reference>
<proteinExistence type="predicted"/>
<dbReference type="AlphaFoldDB" id="B5CWR1"/>
<name>B5CWR1_PHOPM</name>
<reference evidence="1 2" key="1">
    <citation type="submission" date="2008-08" db="EMBL/GenBank/DDBJ databases">
        <title>Draft genome sequence of Bacteroides plebeius (DSM 17135).</title>
        <authorList>
            <person name="Sudarsanam P."/>
            <person name="Ley R."/>
            <person name="Guruge J."/>
            <person name="Turnbaugh P.J."/>
            <person name="Mahowald M."/>
            <person name="Liep D."/>
            <person name="Gordon J."/>
        </authorList>
    </citation>
    <scope>NUCLEOTIDE SEQUENCE [LARGE SCALE GENOMIC DNA]</scope>
    <source>
        <strain evidence="2">DSM 17135 / JCM 12973 / M2</strain>
    </source>
</reference>
<evidence type="ECO:0000313" key="2">
    <source>
        <dbReference type="Proteomes" id="UP000003452"/>
    </source>
</evidence>
<protein>
    <submittedName>
        <fullName evidence="1">Uncharacterized protein</fullName>
    </submittedName>
</protein>
<gene>
    <name evidence="1" type="ORF">BACPLE_01151</name>
</gene>
<dbReference type="HOGENOM" id="CLU_2630826_0_0_10"/>
<sequence>MFCAERGVKNTLRSFAGWVETPWHTGRKPAEGRKKFFCKKLPKYFCIRKFLPTFVAKNETKWFRMKEKCLKKQFYNF</sequence>
<dbReference type="EMBL" id="ABQC02000012">
    <property type="protein sequence ID" value="EDY96708.1"/>
    <property type="molecule type" value="Genomic_DNA"/>
</dbReference>
<organism evidence="1 2">
    <name type="scientific">Phocaeicola plebeius (strain DSM 17135 / JCM 12973 / CCUG 54634 / M2)</name>
    <name type="common">Bacteroides plebeius</name>
    <dbReference type="NCBI Taxonomy" id="484018"/>
    <lineage>
        <taxon>Bacteria</taxon>
        <taxon>Pseudomonadati</taxon>
        <taxon>Bacteroidota</taxon>
        <taxon>Bacteroidia</taxon>
        <taxon>Bacteroidales</taxon>
        <taxon>Bacteroidaceae</taxon>
        <taxon>Phocaeicola</taxon>
    </lineage>
</organism>
<dbReference type="Proteomes" id="UP000003452">
    <property type="component" value="Unassembled WGS sequence"/>
</dbReference>
<evidence type="ECO:0000313" key="1">
    <source>
        <dbReference type="EMBL" id="EDY96708.1"/>
    </source>
</evidence>
<comment type="caution">
    <text evidence="1">The sequence shown here is derived from an EMBL/GenBank/DDBJ whole genome shotgun (WGS) entry which is preliminary data.</text>
</comment>